<dbReference type="EMBL" id="PISD01000036">
    <property type="protein sequence ID" value="PKG27821.1"/>
    <property type="molecule type" value="Genomic_DNA"/>
</dbReference>
<keyword evidence="6 8" id="KW-0238">DNA-binding</keyword>
<organism evidence="10 11">
    <name type="scientific">Cytobacillus horneckiae</name>
    <dbReference type="NCBI Taxonomy" id="549687"/>
    <lineage>
        <taxon>Bacteria</taxon>
        <taxon>Bacillati</taxon>
        <taxon>Bacillota</taxon>
        <taxon>Bacilli</taxon>
        <taxon>Bacillales</taxon>
        <taxon>Bacillaceae</taxon>
        <taxon>Cytobacillus</taxon>
    </lineage>
</organism>
<evidence type="ECO:0000256" key="7">
    <source>
        <dbReference type="ARBA" id="ARBA00023306"/>
    </source>
</evidence>
<keyword evidence="2 8" id="KW-0132">Cell division</keyword>
<evidence type="ECO:0000256" key="3">
    <source>
        <dbReference type="ARBA" id="ARBA00022829"/>
    </source>
</evidence>
<dbReference type="GO" id="GO:0003690">
    <property type="term" value="F:double-stranded DNA binding"/>
    <property type="evidence" value="ECO:0007669"/>
    <property type="project" value="UniProtKB-UniRule"/>
</dbReference>
<dbReference type="CDD" id="cd04762">
    <property type="entry name" value="HTH_MerR-trunc"/>
    <property type="match status" value="1"/>
</dbReference>
<dbReference type="HAMAP" id="MF_01170">
    <property type="entry name" value="RacA"/>
    <property type="match status" value="1"/>
</dbReference>
<keyword evidence="7 8" id="KW-0131">Cell cycle</keyword>
<comment type="caution">
    <text evidence="10">The sequence shown here is derived from an EMBL/GenBank/DDBJ whole genome shotgun (WGS) entry which is preliminary data.</text>
</comment>
<dbReference type="GO" id="GO:0005737">
    <property type="term" value="C:cytoplasm"/>
    <property type="evidence" value="ECO:0007669"/>
    <property type="project" value="UniProtKB-SubCell"/>
</dbReference>
<dbReference type="GO" id="GO:0008356">
    <property type="term" value="P:asymmetric cell division"/>
    <property type="evidence" value="ECO:0007669"/>
    <property type="project" value="UniProtKB-UniRule"/>
</dbReference>
<dbReference type="RefSeq" id="WP_066190644.1">
    <property type="nucleotide sequence ID" value="NZ_JAMAUX010000008.1"/>
</dbReference>
<protein>
    <recommendedName>
        <fullName evidence="8">Chromosome-anchoring protein RacA</fullName>
    </recommendedName>
</protein>
<reference evidence="10 11" key="1">
    <citation type="journal article" date="2010" name="Int. J. Syst. Evol. Microbiol.">
        <title>Bacillus horneckiae sp. nov., isolated from a spacecraft-assembly clean room.</title>
        <authorList>
            <person name="Vaishampayan P."/>
            <person name="Probst A."/>
            <person name="Krishnamurthi S."/>
            <person name="Ghosh S."/>
            <person name="Osman S."/>
            <person name="McDowall A."/>
            <person name="Ruckmani A."/>
            <person name="Mayilraj S."/>
            <person name="Venkateswaran K."/>
        </authorList>
    </citation>
    <scope>NUCLEOTIDE SEQUENCE [LARGE SCALE GENOMIC DNA]</scope>
    <source>
        <strain evidence="11">1PO1SC</strain>
    </source>
</reference>
<dbReference type="InterPro" id="IPR023522">
    <property type="entry name" value="Chrosome_anchoring_RacA"/>
</dbReference>
<name>A0A2N0ZE90_9BACI</name>
<evidence type="ECO:0000313" key="11">
    <source>
        <dbReference type="Proteomes" id="UP000233343"/>
    </source>
</evidence>
<dbReference type="Proteomes" id="UP000233343">
    <property type="component" value="Unassembled WGS sequence"/>
</dbReference>
<dbReference type="InterPro" id="IPR009061">
    <property type="entry name" value="DNA-bd_dom_put_sf"/>
</dbReference>
<feature type="DNA-binding region" description="H-T-H motif" evidence="8">
    <location>
        <begin position="3"/>
        <end position="23"/>
    </location>
</feature>
<keyword evidence="4 8" id="KW-0749">Sporulation</keyword>
<keyword evidence="5 8" id="KW-0175">Coiled coil</keyword>
<evidence type="ECO:0000259" key="9">
    <source>
        <dbReference type="Pfam" id="PF13411"/>
    </source>
</evidence>
<evidence type="ECO:0000256" key="5">
    <source>
        <dbReference type="ARBA" id="ARBA00023054"/>
    </source>
</evidence>
<evidence type="ECO:0000256" key="4">
    <source>
        <dbReference type="ARBA" id="ARBA00022969"/>
    </source>
</evidence>
<dbReference type="SUPFAM" id="SSF46955">
    <property type="entry name" value="Putative DNA-binding domain"/>
    <property type="match status" value="1"/>
</dbReference>
<dbReference type="GO" id="GO:0030435">
    <property type="term" value="P:sporulation resulting in formation of a cellular spore"/>
    <property type="evidence" value="ECO:0007669"/>
    <property type="project" value="UniProtKB-UniRule"/>
</dbReference>
<dbReference type="GO" id="GO:0007059">
    <property type="term" value="P:chromosome segregation"/>
    <property type="evidence" value="ECO:0007669"/>
    <property type="project" value="UniProtKB-UniRule"/>
</dbReference>
<keyword evidence="11" id="KW-1185">Reference proteome</keyword>
<gene>
    <name evidence="8" type="primary">racA</name>
    <name evidence="10" type="ORF">CWS20_17170</name>
</gene>
<dbReference type="GO" id="GO:0006355">
    <property type="term" value="P:regulation of DNA-templated transcription"/>
    <property type="evidence" value="ECO:0007669"/>
    <property type="project" value="InterPro"/>
</dbReference>
<comment type="subcellular location">
    <subcellularLocation>
        <location evidence="8">Cytoplasm</location>
    </subcellularLocation>
    <text evidence="8">Localizes to cell poles and nucleoid.</text>
</comment>
<evidence type="ECO:0000313" key="10">
    <source>
        <dbReference type="EMBL" id="PKG27821.1"/>
    </source>
</evidence>
<dbReference type="Gene3D" id="1.10.1660.10">
    <property type="match status" value="1"/>
</dbReference>
<feature type="domain" description="HTH merR-type" evidence="9">
    <location>
        <begin position="1"/>
        <end position="62"/>
    </location>
</feature>
<dbReference type="AlphaFoldDB" id="A0A2N0ZE90"/>
<evidence type="ECO:0000256" key="1">
    <source>
        <dbReference type="ARBA" id="ARBA00022490"/>
    </source>
</evidence>
<dbReference type="InterPro" id="IPR000551">
    <property type="entry name" value="MerR-type_HTH_dom"/>
</dbReference>
<keyword evidence="1 8" id="KW-0963">Cytoplasm</keyword>
<keyword evidence="3 8" id="KW-0159">Chromosome partition</keyword>
<proteinExistence type="inferred from homology"/>
<evidence type="ECO:0000256" key="8">
    <source>
        <dbReference type="HAMAP-Rule" id="MF_01170"/>
    </source>
</evidence>
<comment type="function">
    <text evidence="8">Required for the formation of axial filaments and for anchoring the origin regions at the cell poles in sporulating cells, thus ensuring proper chromosome segregation in the prespore. Binds in a dispersed manner throughout the chromosome but preferentially to sites clustered in the origin portion of the chromosome, causing condensation of the chromosome and its remodeling into an elongated, anchored structure.</text>
</comment>
<evidence type="ECO:0000256" key="2">
    <source>
        <dbReference type="ARBA" id="ARBA00022618"/>
    </source>
</evidence>
<comment type="similarity">
    <text evidence="8">Belongs to the RacA family.</text>
</comment>
<dbReference type="Pfam" id="PF13411">
    <property type="entry name" value="MerR_1"/>
    <property type="match status" value="1"/>
</dbReference>
<accession>A0A2N0ZE90</accession>
<evidence type="ECO:0000256" key="6">
    <source>
        <dbReference type="ARBA" id="ARBA00023125"/>
    </source>
</evidence>
<sequence>MNTGAVAKLLGVSQSTVQRWVKQLQLEMERNELGHYTFSKEDIHLLKQVHEQLNNGVLLQDVHVEGRKKRTGIAAPQNDTASFNKILARMDDIESRLNAKADDVASYQLLHHRSEIEELQAEVLRLNERIQQLEKKHAHATAPLPSDNLLIFDQEKPRKRVRKKNILTMLFGF</sequence>
<feature type="coiled-coil region" evidence="8">
    <location>
        <begin position="109"/>
        <end position="136"/>
    </location>
</feature>
<dbReference type="GO" id="GO:0030261">
    <property type="term" value="P:chromosome condensation"/>
    <property type="evidence" value="ECO:0007669"/>
    <property type="project" value="UniProtKB-UniRule"/>
</dbReference>